<dbReference type="AlphaFoldDB" id="A0A7H2BBL5"/>
<protein>
    <recommendedName>
        <fullName evidence="4">PH domain-containing protein</fullName>
    </recommendedName>
</protein>
<sequence length="155" mass="16259">MSEPLFSSTARLTRPFQLLMGGIIALQIGIAFLVRLFPDDDDGGILLSLIVPGLVLLMCLSILAASTRLTITPNQVKVKTFGIFSTTINREDIQDAWGGKPTGLGAGAGLRIMGNNTTGYLTGGPCIAIKTLNGATTVVSTPRPEEAVTALKSRS</sequence>
<dbReference type="RefSeq" id="WP_190724027.1">
    <property type="nucleotide sequence ID" value="NZ_CP061539.1"/>
</dbReference>
<feature type="transmembrane region" description="Helical" evidence="1">
    <location>
        <begin position="43"/>
        <end position="65"/>
    </location>
</feature>
<keyword evidence="3" id="KW-1185">Reference proteome</keyword>
<evidence type="ECO:0008006" key="4">
    <source>
        <dbReference type="Google" id="ProtNLM"/>
    </source>
</evidence>
<name>A0A7H2BBL5_9MICC</name>
<dbReference type="EMBL" id="CP061539">
    <property type="protein sequence ID" value="QNV37061.1"/>
    <property type="molecule type" value="Genomic_DNA"/>
</dbReference>
<evidence type="ECO:0000313" key="3">
    <source>
        <dbReference type="Proteomes" id="UP000516404"/>
    </source>
</evidence>
<dbReference type="GeneID" id="96624042"/>
<keyword evidence="1" id="KW-0812">Transmembrane</keyword>
<organism evidence="2 3">
    <name type="scientific">Rothia terrae</name>
    <dbReference type="NCBI Taxonomy" id="396015"/>
    <lineage>
        <taxon>Bacteria</taxon>
        <taxon>Bacillati</taxon>
        <taxon>Actinomycetota</taxon>
        <taxon>Actinomycetes</taxon>
        <taxon>Micrococcales</taxon>
        <taxon>Micrococcaceae</taxon>
        <taxon>Rothia</taxon>
    </lineage>
</organism>
<feature type="transmembrane region" description="Helical" evidence="1">
    <location>
        <begin position="16"/>
        <end position="37"/>
    </location>
</feature>
<proteinExistence type="predicted"/>
<dbReference type="Proteomes" id="UP000516404">
    <property type="component" value="Chromosome"/>
</dbReference>
<dbReference type="KEGG" id="rter:IDM49_07305"/>
<evidence type="ECO:0000313" key="2">
    <source>
        <dbReference type="EMBL" id="QNV37061.1"/>
    </source>
</evidence>
<keyword evidence="1" id="KW-1133">Transmembrane helix</keyword>
<accession>A0A7H2BBL5</accession>
<reference evidence="2 3" key="1">
    <citation type="submission" date="2020-09" db="EMBL/GenBank/DDBJ databases">
        <title>Investigation of environmental microbes.</title>
        <authorList>
            <person name="Ou Y."/>
            <person name="Kang Q."/>
        </authorList>
    </citation>
    <scope>NUCLEOTIDE SEQUENCE [LARGE SCALE GENOMIC DNA]</scope>
    <source>
        <strain evidence="2 3">KJZ-14</strain>
    </source>
</reference>
<evidence type="ECO:0000256" key="1">
    <source>
        <dbReference type="SAM" id="Phobius"/>
    </source>
</evidence>
<keyword evidence="1" id="KW-0472">Membrane</keyword>
<gene>
    <name evidence="2" type="ORF">IDM49_07305</name>
</gene>